<dbReference type="NCBIfam" id="NF006743">
    <property type="entry name" value="PRK09270.1-2"/>
    <property type="match status" value="1"/>
</dbReference>
<dbReference type="Gene3D" id="3.40.50.300">
    <property type="entry name" value="P-loop containing nucleotide triphosphate hydrolases"/>
    <property type="match status" value="1"/>
</dbReference>
<dbReference type="PANTHER" id="PTHR10285">
    <property type="entry name" value="URIDINE KINASE"/>
    <property type="match status" value="1"/>
</dbReference>
<accession>A0A3M2KVQ5</accession>
<proteinExistence type="predicted"/>
<keyword evidence="2" id="KW-0808">Transferase</keyword>
<gene>
    <name evidence="2" type="ORF">EBN03_26420</name>
</gene>
<dbReference type="EMBL" id="RFFH01000015">
    <property type="protein sequence ID" value="RMI29281.1"/>
    <property type="molecule type" value="Genomic_DNA"/>
</dbReference>
<keyword evidence="3" id="KW-1185">Reference proteome</keyword>
<comment type="caution">
    <text evidence="2">The sequence shown here is derived from an EMBL/GenBank/DDBJ whole genome shotgun (WGS) entry which is preliminary data.</text>
</comment>
<dbReference type="PRINTS" id="PR00988">
    <property type="entry name" value="URIDINKINASE"/>
</dbReference>
<dbReference type="Proteomes" id="UP000279275">
    <property type="component" value="Unassembled WGS sequence"/>
</dbReference>
<organism evidence="2 3">
    <name type="scientific">Nocardia stercoris</name>
    <dbReference type="NCBI Taxonomy" id="2483361"/>
    <lineage>
        <taxon>Bacteria</taxon>
        <taxon>Bacillati</taxon>
        <taxon>Actinomycetota</taxon>
        <taxon>Actinomycetes</taxon>
        <taxon>Mycobacteriales</taxon>
        <taxon>Nocardiaceae</taxon>
        <taxon>Nocardia</taxon>
    </lineage>
</organism>
<evidence type="ECO:0000313" key="2">
    <source>
        <dbReference type="EMBL" id="RMI29281.1"/>
    </source>
</evidence>
<feature type="domain" description="Phosphoribulokinase/uridine kinase" evidence="1">
    <location>
        <begin position="26"/>
        <end position="185"/>
    </location>
</feature>
<evidence type="ECO:0000313" key="3">
    <source>
        <dbReference type="Proteomes" id="UP000279275"/>
    </source>
</evidence>
<dbReference type="GO" id="GO:0005524">
    <property type="term" value="F:ATP binding"/>
    <property type="evidence" value="ECO:0007669"/>
    <property type="project" value="InterPro"/>
</dbReference>
<name>A0A3M2KVQ5_9NOCA</name>
<dbReference type="InterPro" id="IPR006083">
    <property type="entry name" value="PRK/URK"/>
</dbReference>
<evidence type="ECO:0000259" key="1">
    <source>
        <dbReference type="Pfam" id="PF00485"/>
    </source>
</evidence>
<dbReference type="GO" id="GO:0016301">
    <property type="term" value="F:kinase activity"/>
    <property type="evidence" value="ECO:0007669"/>
    <property type="project" value="UniProtKB-KW"/>
</dbReference>
<protein>
    <submittedName>
        <fullName evidence="2">Nucleoside/nucleotide kinase family protein</fullName>
    </submittedName>
</protein>
<keyword evidence="2" id="KW-0418">Kinase</keyword>
<dbReference type="Pfam" id="PF00485">
    <property type="entry name" value="PRK"/>
    <property type="match status" value="1"/>
</dbReference>
<dbReference type="RefSeq" id="WP_122190843.1">
    <property type="nucleotide sequence ID" value="NZ_RFFH01000015.1"/>
</dbReference>
<dbReference type="AlphaFoldDB" id="A0A3M2KVQ5"/>
<sequence length="229" mass="24973">MSATETVADLAARVAAQARNCPRRFVLGITGPPGAGKSTVAERLRTALRELGQRAEVAPMDGFHLTDSALDRAGLRDRKGAPATFDVAGYCDRLRALRDRPLGQPVPWPGYDRVRHEPVPGAVLFDRQPIVITEGNYLLLDDPVTGWSAVRGLLDAAWYLDVPDHLLTDRLRERHRRGGKSPELAARLVAGNDLPNAALVRETERRADLVLTPTPDSAAGWVVRAGARR</sequence>
<dbReference type="OrthoDB" id="3192509at2"/>
<dbReference type="SUPFAM" id="SSF52540">
    <property type="entry name" value="P-loop containing nucleoside triphosphate hydrolases"/>
    <property type="match status" value="1"/>
</dbReference>
<dbReference type="InterPro" id="IPR027417">
    <property type="entry name" value="P-loop_NTPase"/>
</dbReference>
<reference evidence="2 3" key="1">
    <citation type="submission" date="2018-10" db="EMBL/GenBank/DDBJ databases">
        <title>Isolation from cow dung.</title>
        <authorList>
            <person name="Ling L."/>
        </authorList>
    </citation>
    <scope>NUCLEOTIDE SEQUENCE [LARGE SCALE GENOMIC DNA]</scope>
    <source>
        <strain evidence="2 3">NEAU-LL90</strain>
    </source>
</reference>